<dbReference type="PANTHER" id="PTHR45947">
    <property type="entry name" value="SULFOQUINOVOSYL TRANSFERASE SQD2"/>
    <property type="match status" value="1"/>
</dbReference>
<keyword evidence="2 4" id="KW-0808">Transferase</keyword>
<evidence type="ECO:0000259" key="3">
    <source>
        <dbReference type="Pfam" id="PF13579"/>
    </source>
</evidence>
<organism evidence="4 5">
    <name type="scientific">Kribbella aluminosa</name>
    <dbReference type="NCBI Taxonomy" id="416017"/>
    <lineage>
        <taxon>Bacteria</taxon>
        <taxon>Bacillati</taxon>
        <taxon>Actinomycetota</taxon>
        <taxon>Actinomycetes</taxon>
        <taxon>Propionibacteriales</taxon>
        <taxon>Kribbellaceae</taxon>
        <taxon>Kribbella</taxon>
    </lineage>
</organism>
<protein>
    <submittedName>
        <fullName evidence="4">Alpha-1,6-mannosyltransferase</fullName>
        <ecNumber evidence="4">2.4.1.-</ecNumber>
    </submittedName>
</protein>
<evidence type="ECO:0000256" key="2">
    <source>
        <dbReference type="ARBA" id="ARBA00022679"/>
    </source>
</evidence>
<gene>
    <name evidence="4" type="ORF">JOF29_006321</name>
</gene>
<evidence type="ECO:0000256" key="1">
    <source>
        <dbReference type="ARBA" id="ARBA00022676"/>
    </source>
</evidence>
<dbReference type="EMBL" id="JAGINT010000002">
    <property type="protein sequence ID" value="MBP2355211.1"/>
    <property type="molecule type" value="Genomic_DNA"/>
</dbReference>
<dbReference type="Pfam" id="PF13579">
    <property type="entry name" value="Glyco_trans_4_4"/>
    <property type="match status" value="1"/>
</dbReference>
<keyword evidence="5" id="KW-1185">Reference proteome</keyword>
<reference evidence="4 5" key="1">
    <citation type="submission" date="2021-03" db="EMBL/GenBank/DDBJ databases">
        <title>Sequencing the genomes of 1000 actinobacteria strains.</title>
        <authorList>
            <person name="Klenk H.-P."/>
        </authorList>
    </citation>
    <scope>NUCLEOTIDE SEQUENCE [LARGE SCALE GENOMIC DNA]</scope>
    <source>
        <strain evidence="4 5">DSM 18824</strain>
    </source>
</reference>
<dbReference type="Gene3D" id="3.40.50.2000">
    <property type="entry name" value="Glycogen Phosphorylase B"/>
    <property type="match status" value="2"/>
</dbReference>
<dbReference type="Proteomes" id="UP000755585">
    <property type="component" value="Unassembled WGS sequence"/>
</dbReference>
<dbReference type="InterPro" id="IPR050194">
    <property type="entry name" value="Glycosyltransferase_grp1"/>
</dbReference>
<name>A0ABS4UUI5_9ACTN</name>
<feature type="domain" description="Glycosyltransferase subfamily 4-like N-terminal" evidence="3">
    <location>
        <begin position="18"/>
        <end position="202"/>
    </location>
</feature>
<dbReference type="EC" id="2.4.1.-" evidence="4"/>
<keyword evidence="1 4" id="KW-0328">Glycosyltransferase</keyword>
<dbReference type="PANTHER" id="PTHR45947:SF3">
    <property type="entry name" value="SULFOQUINOVOSYL TRANSFERASE SQD2"/>
    <property type="match status" value="1"/>
</dbReference>
<sequence length="402" mass="43237">MTGLRIAQLANFVGPTSGGMRTAIEHVGQGYVEAGAERIVITPGEKDVVVETELGTVVRVKAPKVSGGYRLITNPWTVIDILKKFQPTTVEISDKSTLLPVARWARRNDIGTVLFSHERLDAMLALGAARPGQLGGNDVLRPGRMLGGANLRQVWWGADGVKYSQLHMVATVAALYKILGRTYDAVVVTSRYAAAEFDEVTTPLVRIPLGVDLDTFHPSLGEPAQDGVLKLVHAGRLSREKSPHLAVATAAELHRRGVNLRMDVYGTGPHLDELQEIAADAPVHFHGYVDGRRTLAKHLAEADIALSVCPGETFGLAVLEALAAGTPVVTANTGGARELVDETCGRWAPANPTDLADAVLSLANLPGRRSAARRRAELYTWQTCTDRLLTLHSRLARSRLAA</sequence>
<comment type="caution">
    <text evidence="4">The sequence shown here is derived from an EMBL/GenBank/DDBJ whole genome shotgun (WGS) entry which is preliminary data.</text>
</comment>
<dbReference type="RefSeq" id="WP_209697911.1">
    <property type="nucleotide sequence ID" value="NZ_BAAAVU010000020.1"/>
</dbReference>
<accession>A0ABS4UUI5</accession>
<dbReference type="Pfam" id="PF13692">
    <property type="entry name" value="Glyco_trans_1_4"/>
    <property type="match status" value="1"/>
</dbReference>
<dbReference type="InterPro" id="IPR028098">
    <property type="entry name" value="Glyco_trans_4-like_N"/>
</dbReference>
<proteinExistence type="predicted"/>
<evidence type="ECO:0000313" key="5">
    <source>
        <dbReference type="Proteomes" id="UP000755585"/>
    </source>
</evidence>
<dbReference type="GO" id="GO:0016757">
    <property type="term" value="F:glycosyltransferase activity"/>
    <property type="evidence" value="ECO:0007669"/>
    <property type="project" value="UniProtKB-KW"/>
</dbReference>
<dbReference type="SUPFAM" id="SSF53756">
    <property type="entry name" value="UDP-Glycosyltransferase/glycogen phosphorylase"/>
    <property type="match status" value="1"/>
</dbReference>
<evidence type="ECO:0000313" key="4">
    <source>
        <dbReference type="EMBL" id="MBP2355211.1"/>
    </source>
</evidence>